<dbReference type="InterPro" id="IPR038673">
    <property type="entry name" value="OprB_sf"/>
</dbReference>
<dbReference type="Pfam" id="PF04966">
    <property type="entry name" value="OprB"/>
    <property type="match status" value="1"/>
</dbReference>
<sequence>MLQSFNRGKSVLVAGVVNQTNYFDTNSYANSSFGQFCASPFVNNQTIPMADSNLGLVLQHQFHDQWYAMLGGSFTSCPQNASPLKRTDGKNFNLLAELGWVHDSGAVKLTPFVARINELPEDEEQKNLHTVAGIAINAEQQLGSSPWKVFCRAGWSDSTRDNACGAAVQWSGGFVCSQPLQHLGICPEGEANQFGMALAVTRPDDGSMAEGRPRNKKEVVMECHYNISVTPWFLIQPSLLWISNPAGRNDTGNASVFRVQTILTF</sequence>
<proteinExistence type="inferred from homology"/>
<evidence type="ECO:0000313" key="3">
    <source>
        <dbReference type="EMBL" id="BDL43079.1"/>
    </source>
</evidence>
<evidence type="ECO:0008006" key="5">
    <source>
        <dbReference type="Google" id="ProtNLM"/>
    </source>
</evidence>
<evidence type="ECO:0000313" key="4">
    <source>
        <dbReference type="Proteomes" id="UP001062263"/>
    </source>
</evidence>
<dbReference type="Proteomes" id="UP001062263">
    <property type="component" value="Chromosome"/>
</dbReference>
<dbReference type="InterPro" id="IPR007049">
    <property type="entry name" value="Carb-sel_porin_OprB"/>
</dbReference>
<keyword evidence="4" id="KW-1185">Reference proteome</keyword>
<dbReference type="RefSeq" id="WP_265145637.1">
    <property type="nucleotide sequence ID" value="NZ_AP025943.1"/>
</dbReference>
<evidence type="ECO:0000256" key="1">
    <source>
        <dbReference type="ARBA" id="ARBA00008769"/>
    </source>
</evidence>
<reference evidence="3" key="1">
    <citation type="submission" date="2022-06" db="EMBL/GenBank/DDBJ databases">
        <title>Akkermansia biwalacus sp. nov., an anaerobic mucin-degrading bacterium isolated from human intestine.</title>
        <authorList>
            <person name="Kobayashi Y."/>
            <person name="Inoue S."/>
            <person name="Kawahara T."/>
            <person name="Kohda N."/>
        </authorList>
    </citation>
    <scope>NUCLEOTIDE SEQUENCE</scope>
    <source>
        <strain evidence="3">WON2089</strain>
    </source>
</reference>
<protein>
    <recommendedName>
        <fullName evidence="5">Carbohydrate porin</fullName>
    </recommendedName>
</protein>
<comment type="similarity">
    <text evidence="1 2">Belongs to the OprB family.</text>
</comment>
<dbReference type="Gene3D" id="2.40.160.180">
    <property type="entry name" value="Carbohydrate-selective porin OprB"/>
    <property type="match status" value="1"/>
</dbReference>
<dbReference type="EMBL" id="AP025943">
    <property type="protein sequence ID" value="BDL43079.1"/>
    <property type="molecule type" value="Genomic_DNA"/>
</dbReference>
<accession>A0ABM7ZEK4</accession>
<organism evidence="3 4">
    <name type="scientific">Akkermansia biwaensis</name>
    <dbReference type="NCBI Taxonomy" id="2946555"/>
    <lineage>
        <taxon>Bacteria</taxon>
        <taxon>Pseudomonadati</taxon>
        <taxon>Verrucomicrobiota</taxon>
        <taxon>Verrucomicrobiia</taxon>
        <taxon>Verrucomicrobiales</taxon>
        <taxon>Akkermansiaceae</taxon>
        <taxon>Akkermansia</taxon>
    </lineage>
</organism>
<name>A0ABM7ZEK4_9BACT</name>
<evidence type="ECO:0000256" key="2">
    <source>
        <dbReference type="RuleBase" id="RU363072"/>
    </source>
</evidence>
<gene>
    <name evidence="3" type="ORF">Abiwalacus_06530</name>
</gene>